<evidence type="ECO:0000313" key="1">
    <source>
        <dbReference type="EMBL" id="CDL07146.1"/>
    </source>
</evidence>
<evidence type="ECO:0000313" key="2">
    <source>
        <dbReference type="Proteomes" id="UP000019183"/>
    </source>
</evidence>
<name>W1DC99_KLEPN</name>
<dbReference type="AlphaFoldDB" id="W1DC99"/>
<protein>
    <submittedName>
        <fullName evidence="1">Sensory box/GGDEF family protein</fullName>
    </submittedName>
</protein>
<keyword evidence="2" id="KW-1185">Reference proteome</keyword>
<dbReference type="Proteomes" id="UP000019183">
    <property type="component" value="Unassembled WGS sequence"/>
</dbReference>
<sequence length="45" mass="4978">MSNDHLTDIAYRHFIESVKDYAIYMLSADGTVISWNEGAAGQKGT</sequence>
<dbReference type="EMBL" id="CBWK010000001">
    <property type="protein sequence ID" value="CDL07146.1"/>
    <property type="molecule type" value="Genomic_DNA"/>
</dbReference>
<proteinExistence type="predicted"/>
<accession>W1DC99</accession>
<organism evidence="1 2">
    <name type="scientific">Klebsiella pneumoniae IS43</name>
    <dbReference type="NCBI Taxonomy" id="1432552"/>
    <lineage>
        <taxon>Bacteria</taxon>
        <taxon>Pseudomonadati</taxon>
        <taxon>Pseudomonadota</taxon>
        <taxon>Gammaproteobacteria</taxon>
        <taxon>Enterobacterales</taxon>
        <taxon>Enterobacteriaceae</taxon>
        <taxon>Klebsiella/Raoultella group</taxon>
        <taxon>Klebsiella</taxon>
        <taxon>Klebsiella pneumoniae complex</taxon>
    </lineage>
</organism>
<reference evidence="1" key="1">
    <citation type="submission" date="2013-10" db="EMBL/GenBank/DDBJ databases">
        <title>Antibiotic resistance diversity of beta-lactamase producers in the General Hospital Vienna.</title>
        <authorList>
            <person name="Barisic I."/>
            <person name="Mitteregger D."/>
            <person name="Hirschl A.M."/>
            <person name="Noehammer C."/>
            <person name="Wiesinger-Mayr H."/>
        </authorList>
    </citation>
    <scope>NUCLEOTIDE SEQUENCE [LARGE SCALE GENOMIC DNA]</scope>
    <source>
        <strain evidence="1">IS43</strain>
    </source>
</reference>
<comment type="caution">
    <text evidence="1">The sequence shown here is derived from an EMBL/GenBank/DDBJ whole genome shotgun (WGS) entry which is preliminary data.</text>
</comment>